<protein>
    <submittedName>
        <fullName evidence="2">Uroporphyrinogen-III synthase</fullName>
        <ecNumber evidence="2">4.2.1.75</ecNumber>
    </submittedName>
</protein>
<proteinExistence type="predicted"/>
<evidence type="ECO:0000259" key="1">
    <source>
        <dbReference type="Pfam" id="PF02602"/>
    </source>
</evidence>
<dbReference type="RefSeq" id="WP_310456725.1">
    <property type="nucleotide sequence ID" value="NZ_JAVKPH010000006.1"/>
</dbReference>
<evidence type="ECO:0000313" key="3">
    <source>
        <dbReference type="Proteomes" id="UP001247754"/>
    </source>
</evidence>
<dbReference type="Proteomes" id="UP001247754">
    <property type="component" value="Unassembled WGS sequence"/>
</dbReference>
<gene>
    <name evidence="2" type="ORF">RGD00_07685</name>
</gene>
<keyword evidence="2" id="KW-0456">Lyase</keyword>
<accession>A0ABU1F6H5</accession>
<feature type="domain" description="Tetrapyrrole biosynthesis uroporphyrinogen III synthase" evidence="1">
    <location>
        <begin position="21"/>
        <end position="231"/>
    </location>
</feature>
<keyword evidence="3" id="KW-1185">Reference proteome</keyword>
<organism evidence="2 3">
    <name type="scientific">Ruixingdingia sedimenti</name>
    <dbReference type="NCBI Taxonomy" id="3073604"/>
    <lineage>
        <taxon>Bacteria</taxon>
        <taxon>Pseudomonadati</taxon>
        <taxon>Pseudomonadota</taxon>
        <taxon>Alphaproteobacteria</taxon>
        <taxon>Rhodobacterales</taxon>
        <taxon>Paracoccaceae</taxon>
        <taxon>Ruixingdingia</taxon>
    </lineage>
</organism>
<comment type="caution">
    <text evidence="2">The sequence shown here is derived from an EMBL/GenBank/DDBJ whole genome shotgun (WGS) entry which is preliminary data.</text>
</comment>
<dbReference type="Gene3D" id="3.40.50.10090">
    <property type="match status" value="2"/>
</dbReference>
<dbReference type="Pfam" id="PF02602">
    <property type="entry name" value="HEM4"/>
    <property type="match status" value="1"/>
</dbReference>
<dbReference type="SUPFAM" id="SSF69618">
    <property type="entry name" value="HemD-like"/>
    <property type="match status" value="1"/>
</dbReference>
<sequence>MTAQSRPVILLTRPEPAAARFAAALRDHLPGAEVLMAPLIAPRLLSPPLPPVWGDGRVRGLIFTSETGVAGFARIAADRSLPAFCVGPHTADVARAAGFTAHACGGDAEAVVAELTALRPAAPLLHARGRDARGAIAARLSAAGIETGELIVYEQQEQPLSAPALALLAGDAPVIAPLFSPRTAAIFARAAAGVRAPLYLAAISPAAAAELSGLPARMRLTAEAPDAPAMLRAAAALHHAAQAAA</sequence>
<dbReference type="GO" id="GO:0004852">
    <property type="term" value="F:uroporphyrinogen-III synthase activity"/>
    <property type="evidence" value="ECO:0007669"/>
    <property type="project" value="UniProtKB-EC"/>
</dbReference>
<name>A0ABU1F6H5_9RHOB</name>
<dbReference type="EC" id="4.2.1.75" evidence="2"/>
<dbReference type="InterPro" id="IPR036108">
    <property type="entry name" value="4pyrrol_syn_uPrphyn_synt_sf"/>
</dbReference>
<dbReference type="EMBL" id="JAVKPH010000006">
    <property type="protein sequence ID" value="MDR5652480.1"/>
    <property type="molecule type" value="Genomic_DNA"/>
</dbReference>
<dbReference type="InterPro" id="IPR003754">
    <property type="entry name" value="4pyrrol_synth_uPrphyn_synth"/>
</dbReference>
<dbReference type="CDD" id="cd06578">
    <property type="entry name" value="HemD"/>
    <property type="match status" value="1"/>
</dbReference>
<evidence type="ECO:0000313" key="2">
    <source>
        <dbReference type="EMBL" id="MDR5652480.1"/>
    </source>
</evidence>
<reference evidence="2 3" key="1">
    <citation type="submission" date="2023-09" db="EMBL/GenBank/DDBJ databases">
        <title>Xinfangfangia sedmenti sp. nov., isolated the sedment.</title>
        <authorList>
            <person name="Xu L."/>
        </authorList>
    </citation>
    <scope>NUCLEOTIDE SEQUENCE [LARGE SCALE GENOMIC DNA]</scope>
    <source>
        <strain evidence="2 3">LG-4</strain>
    </source>
</reference>